<evidence type="ECO:0000313" key="3">
    <source>
        <dbReference type="EMBL" id="CBX28748.1"/>
    </source>
</evidence>
<dbReference type="InterPro" id="IPR007428">
    <property type="entry name" value="MlaA"/>
</dbReference>
<protein>
    <recommendedName>
        <fullName evidence="4">VacJ family lipoprotein</fullName>
    </recommendedName>
</protein>
<dbReference type="PANTHER" id="PTHR30035:SF3">
    <property type="entry name" value="INTERMEMBRANE PHOSPHOLIPID TRANSPORT SYSTEM LIPOPROTEIN MLAA"/>
    <property type="match status" value="1"/>
</dbReference>
<evidence type="ECO:0000256" key="1">
    <source>
        <dbReference type="ARBA" id="ARBA00010634"/>
    </source>
</evidence>
<proteinExistence type="inferred from homology"/>
<dbReference type="Pfam" id="PF04333">
    <property type="entry name" value="MlaA"/>
    <property type="match status" value="1"/>
</dbReference>
<gene>
    <name evidence="3" type="ORF">N47_L13460</name>
</gene>
<evidence type="ECO:0008006" key="4">
    <source>
        <dbReference type="Google" id="ProtNLM"/>
    </source>
</evidence>
<dbReference type="EMBL" id="FR695869">
    <property type="protein sequence ID" value="CBX28748.1"/>
    <property type="molecule type" value="Genomic_DNA"/>
</dbReference>
<dbReference type="GO" id="GO:0120010">
    <property type="term" value="P:intermembrane phospholipid transfer"/>
    <property type="evidence" value="ECO:0007669"/>
    <property type="project" value="TreeGrafter"/>
</dbReference>
<organism evidence="3">
    <name type="scientific">uncultured Desulfobacterium sp</name>
    <dbReference type="NCBI Taxonomy" id="201089"/>
    <lineage>
        <taxon>Bacteria</taxon>
        <taxon>Pseudomonadati</taxon>
        <taxon>Thermodesulfobacteriota</taxon>
        <taxon>Desulfobacteria</taxon>
        <taxon>Desulfobacterales</taxon>
        <taxon>Desulfobacteriaceae</taxon>
        <taxon>Desulfobacterium</taxon>
        <taxon>environmental samples</taxon>
    </lineage>
</organism>
<reference evidence="3" key="1">
    <citation type="journal article" date="2011" name="Environ. Microbiol.">
        <title>Genomic insights into the metabolic potential of the polycyclic aromatic hydrocarbon degrading sulfate-reducing Deltaproteobacterium N47.</title>
        <authorList>
            <person name="Bergmann F."/>
            <person name="Selesi D."/>
            <person name="Weinmaier T."/>
            <person name="Tischler P."/>
            <person name="Rattei T."/>
            <person name="Meckenstock R.U."/>
        </authorList>
    </citation>
    <scope>NUCLEOTIDE SEQUENCE</scope>
</reference>
<dbReference type="GO" id="GO:0016020">
    <property type="term" value="C:membrane"/>
    <property type="evidence" value="ECO:0007669"/>
    <property type="project" value="InterPro"/>
</dbReference>
<keyword evidence="2" id="KW-0732">Signal</keyword>
<dbReference type="PRINTS" id="PR01805">
    <property type="entry name" value="VACJLIPOPROT"/>
</dbReference>
<dbReference type="PANTHER" id="PTHR30035">
    <property type="entry name" value="LIPOPROTEIN VACJ-RELATED"/>
    <property type="match status" value="1"/>
</dbReference>
<dbReference type="AlphaFoldDB" id="E1YDV4"/>
<accession>E1YDV4</accession>
<sequence length="258" mass="29579">MQASTEDEHGSILIALDSGNSDQEFLDNDPDFLKEENTDNEINISIADPLYYWNFCMFHFNDKMYFWALKPVTQAYLYITPTIVRTGVENFFYNIKMPIRFTNCILQGRIVLAGHELLRFIINSTQGVLGFDDAANNYTWLKEGKEDLGRTFASYGIGDGIYLVWPFFGPSTLKDSIGMFGDRFLNPVSYIEPLELSIGVTGYEVVNKTSFKIGDYEAFKKASLEPYEGLKNAYIQNRRGNINESPLNIISHDLLRFW</sequence>
<comment type="similarity">
    <text evidence="1">Belongs to the MlaA family.</text>
</comment>
<evidence type="ECO:0000256" key="2">
    <source>
        <dbReference type="ARBA" id="ARBA00022729"/>
    </source>
</evidence>
<name>E1YDV4_9BACT</name>